<dbReference type="AlphaFoldDB" id="A0A8J7LAT4"/>
<feature type="coiled-coil region" evidence="3">
    <location>
        <begin position="85"/>
        <end position="112"/>
    </location>
</feature>
<name>A0A8J7LAT4_9NOST</name>
<dbReference type="SUPFAM" id="SSF111369">
    <property type="entry name" value="HlyD-like secretion proteins"/>
    <property type="match status" value="2"/>
</dbReference>
<evidence type="ECO:0000313" key="4">
    <source>
        <dbReference type="EMBL" id="MBH8567019.1"/>
    </source>
</evidence>
<dbReference type="PANTHER" id="PTHR32347:SF27">
    <property type="entry name" value="RND EFFLUX PUMP MEMBRANE FUSION PROTEIN BARREL-SANDWICH DOMAIN-CONTAINING PROTEIN"/>
    <property type="match status" value="1"/>
</dbReference>
<evidence type="ECO:0000256" key="2">
    <source>
        <dbReference type="ARBA" id="ARBA00023054"/>
    </source>
</evidence>
<sequence>MAIVGVLGIGMIKIYQFSHTQAPNSQMPIAKIQSQKNQVRSVAALGRVEPQGEVITIGGSVGERIDKLLVQEGQQVKVGDVLAYLDSYQEQLAAKNAAATQLQEARNRMKAESMFGKAQIAEAESRIGQIKTPQMSEIVAQKATIEGIEVDLQAKQKDLERFTYLHNQGAISQQSLDDKVLEVRTKQNELNNAKATLAKLEQGRSTDLLNAQTQVRSAQASLQLAESKVQVESANSNLKLAIARLERTIIRTPQSGQILKIFAHSGEAISDQGILQIGNTKQMYVVAEVYETDVSRVKVGQTAVISSNALPKDIIGVVEQIGLKIGKKDVLNTDPAAKIDARVVEVKIRLTDSQLVAGLTNLEVNVLIKP</sequence>
<gene>
    <name evidence="4" type="ORF">I8748_33555</name>
</gene>
<evidence type="ECO:0000313" key="5">
    <source>
        <dbReference type="Proteomes" id="UP000632766"/>
    </source>
</evidence>
<reference evidence="4 5" key="1">
    <citation type="journal article" date="2021" name="Int. J. Syst. Evol. Microbiol.">
        <title>Amazonocrinis nigriterrae gen. nov., sp. nov., Atlanticothrix silvestris gen. nov., sp. nov. and Dendronalium phyllosphericum gen. nov., sp. nov., nostocacean cyanobacteria from Brazilian environments.</title>
        <authorList>
            <person name="Alvarenga D.O."/>
            <person name="Andreote A.P.D."/>
            <person name="Branco L.H.Z."/>
            <person name="Delbaje E."/>
            <person name="Cruz R.B."/>
            <person name="Varani A.M."/>
            <person name="Fiore M.F."/>
        </authorList>
    </citation>
    <scope>NUCLEOTIDE SEQUENCE [LARGE SCALE GENOMIC DNA]</scope>
    <source>
        <strain evidence="4 5">CENA67</strain>
    </source>
</reference>
<dbReference type="InterPro" id="IPR050465">
    <property type="entry name" value="UPF0194_transport"/>
</dbReference>
<protein>
    <submittedName>
        <fullName evidence="4">ABC exporter membrane fusion protein</fullName>
    </submittedName>
</protein>
<keyword evidence="5" id="KW-1185">Reference proteome</keyword>
<dbReference type="Gene3D" id="2.40.50.100">
    <property type="match status" value="1"/>
</dbReference>
<accession>A0A8J7LAT4</accession>
<dbReference type="PRINTS" id="PR01490">
    <property type="entry name" value="RTXTOXIND"/>
</dbReference>
<dbReference type="NCBIfam" id="TIGR02971">
    <property type="entry name" value="heterocyst_DevB"/>
    <property type="match status" value="1"/>
</dbReference>
<comment type="subcellular location">
    <subcellularLocation>
        <location evidence="1">Cell envelope</location>
    </subcellularLocation>
</comment>
<dbReference type="InterPro" id="IPR014315">
    <property type="entry name" value="ABC_heterocyst_DevB"/>
</dbReference>
<dbReference type="PANTHER" id="PTHR32347">
    <property type="entry name" value="EFFLUX SYSTEM COMPONENT YKNX-RELATED"/>
    <property type="match status" value="1"/>
</dbReference>
<dbReference type="EMBL" id="JAECZC010000108">
    <property type="protein sequence ID" value="MBH8567019.1"/>
    <property type="molecule type" value="Genomic_DNA"/>
</dbReference>
<organism evidence="4 5">
    <name type="scientific">Amazonocrinis nigriterrae CENA67</name>
    <dbReference type="NCBI Taxonomy" id="2794033"/>
    <lineage>
        <taxon>Bacteria</taxon>
        <taxon>Bacillati</taxon>
        <taxon>Cyanobacteriota</taxon>
        <taxon>Cyanophyceae</taxon>
        <taxon>Nostocales</taxon>
        <taxon>Nostocaceae</taxon>
        <taxon>Amazonocrinis</taxon>
        <taxon>Amazonocrinis nigriterrae</taxon>
    </lineage>
</organism>
<evidence type="ECO:0000256" key="3">
    <source>
        <dbReference type="SAM" id="Coils"/>
    </source>
</evidence>
<comment type="caution">
    <text evidence="4">The sequence shown here is derived from an EMBL/GenBank/DDBJ whole genome shotgun (WGS) entry which is preliminary data.</text>
</comment>
<evidence type="ECO:0000256" key="1">
    <source>
        <dbReference type="ARBA" id="ARBA00004196"/>
    </source>
</evidence>
<dbReference type="Proteomes" id="UP000632766">
    <property type="component" value="Unassembled WGS sequence"/>
</dbReference>
<keyword evidence="2 3" id="KW-0175">Coiled coil</keyword>
<dbReference type="Gene3D" id="1.10.287.470">
    <property type="entry name" value="Helix hairpin bin"/>
    <property type="match status" value="1"/>
</dbReference>
<feature type="coiled-coil region" evidence="3">
    <location>
        <begin position="176"/>
        <end position="248"/>
    </location>
</feature>
<dbReference type="GO" id="GO:0030313">
    <property type="term" value="C:cell envelope"/>
    <property type="evidence" value="ECO:0007669"/>
    <property type="project" value="UniProtKB-SubCell"/>
</dbReference>
<proteinExistence type="predicted"/>
<dbReference type="Gene3D" id="2.40.30.170">
    <property type="match status" value="1"/>
</dbReference>